<feature type="compositionally biased region" description="Basic and acidic residues" evidence="5">
    <location>
        <begin position="640"/>
        <end position="649"/>
    </location>
</feature>
<dbReference type="PANTHER" id="PTHR22762">
    <property type="entry name" value="ALPHA-GLUCOSIDASE"/>
    <property type="match status" value="1"/>
</dbReference>
<dbReference type="RefSeq" id="XP_007779141.1">
    <property type="nucleotide sequence ID" value="XM_007780951.1"/>
</dbReference>
<dbReference type="InterPro" id="IPR017853">
    <property type="entry name" value="GH"/>
</dbReference>
<dbReference type="GO" id="GO:0005975">
    <property type="term" value="P:carbohydrate metabolic process"/>
    <property type="evidence" value="ECO:0007669"/>
    <property type="project" value="InterPro"/>
</dbReference>
<dbReference type="Gene3D" id="2.60.40.1760">
    <property type="entry name" value="glycosyl hydrolase (family 31)"/>
    <property type="match status" value="1"/>
</dbReference>
<keyword evidence="4" id="KW-0378">Hydrolase</keyword>
<dbReference type="SUPFAM" id="SSF51011">
    <property type="entry name" value="Glycosyl hydrolase domain"/>
    <property type="match status" value="1"/>
</dbReference>
<dbReference type="EC" id="3.2.1.20" evidence="3"/>
<dbReference type="PANTHER" id="PTHR22762:SF89">
    <property type="entry name" value="ALPHA-XYLOSIDASE"/>
    <property type="match status" value="1"/>
</dbReference>
<dbReference type="STRING" id="1168221.R7YPS2"/>
<keyword evidence="9" id="KW-1185">Reference proteome</keyword>
<evidence type="ECO:0000313" key="9">
    <source>
        <dbReference type="Proteomes" id="UP000016924"/>
    </source>
</evidence>
<feature type="compositionally biased region" description="Polar residues" evidence="5">
    <location>
        <begin position="699"/>
        <end position="709"/>
    </location>
</feature>
<dbReference type="Pfam" id="PF21365">
    <property type="entry name" value="Glyco_hydro_31_3rd"/>
    <property type="match status" value="1"/>
</dbReference>
<evidence type="ECO:0000259" key="7">
    <source>
        <dbReference type="Pfam" id="PF21365"/>
    </source>
</evidence>
<name>R7YPS2_CONA1</name>
<dbReference type="Pfam" id="PF01055">
    <property type="entry name" value="Glyco_hydro_31_2nd"/>
    <property type="match status" value="1"/>
</dbReference>
<dbReference type="eggNOG" id="KOG1066">
    <property type="taxonomic scope" value="Eukaryota"/>
</dbReference>
<dbReference type="GO" id="GO:0006491">
    <property type="term" value="P:N-glycan processing"/>
    <property type="evidence" value="ECO:0007669"/>
    <property type="project" value="TreeGrafter"/>
</dbReference>
<organism evidence="8 9">
    <name type="scientific">Coniosporium apollinis (strain CBS 100218)</name>
    <name type="common">Rock-inhabiting black yeast</name>
    <dbReference type="NCBI Taxonomy" id="1168221"/>
    <lineage>
        <taxon>Eukaryota</taxon>
        <taxon>Fungi</taxon>
        <taxon>Dikarya</taxon>
        <taxon>Ascomycota</taxon>
        <taxon>Pezizomycotina</taxon>
        <taxon>Dothideomycetes</taxon>
        <taxon>Dothideomycetes incertae sedis</taxon>
        <taxon>Coniosporium</taxon>
    </lineage>
</organism>
<evidence type="ECO:0000256" key="2">
    <source>
        <dbReference type="ARBA" id="ARBA00007806"/>
    </source>
</evidence>
<accession>R7YPS2</accession>
<dbReference type="HOGENOM" id="CLU_005043_1_0_1"/>
<gene>
    <name evidence="8" type="ORF">W97_03052</name>
</gene>
<dbReference type="EMBL" id="JH767565">
    <property type="protein sequence ID" value="EON63824.1"/>
    <property type="molecule type" value="Genomic_DNA"/>
</dbReference>
<proteinExistence type="inferred from homology"/>
<protein>
    <recommendedName>
        <fullName evidence="3">alpha-glucosidase</fullName>
        <ecNumber evidence="3">3.2.1.20</ecNumber>
    </recommendedName>
</protein>
<dbReference type="GO" id="GO:0004558">
    <property type="term" value="F:alpha-1,4-glucosidase activity"/>
    <property type="evidence" value="ECO:0007669"/>
    <property type="project" value="UniProtKB-EC"/>
</dbReference>
<dbReference type="GeneID" id="19900363"/>
<dbReference type="OrthoDB" id="1334205at2759"/>
<comment type="similarity">
    <text evidence="2 4">Belongs to the glycosyl hydrolase 31 family.</text>
</comment>
<feature type="region of interest" description="Disordered" evidence="5">
    <location>
        <begin position="639"/>
        <end position="679"/>
    </location>
</feature>
<evidence type="ECO:0000256" key="4">
    <source>
        <dbReference type="RuleBase" id="RU361185"/>
    </source>
</evidence>
<dbReference type="SUPFAM" id="SSF51445">
    <property type="entry name" value="(Trans)glycosidases"/>
    <property type="match status" value="1"/>
</dbReference>
<dbReference type="Gene3D" id="3.20.20.80">
    <property type="entry name" value="Glycosidases"/>
    <property type="match status" value="1"/>
</dbReference>
<dbReference type="AlphaFoldDB" id="R7YPS2"/>
<dbReference type="InterPro" id="IPR013780">
    <property type="entry name" value="Glyco_hydro_b"/>
</dbReference>
<dbReference type="OMA" id="FNTWHYG"/>
<dbReference type="Proteomes" id="UP000016924">
    <property type="component" value="Unassembled WGS sequence"/>
</dbReference>
<feature type="domain" description="Glycoside hydrolase family 31 TIM barrel" evidence="6">
    <location>
        <begin position="196"/>
        <end position="499"/>
    </location>
</feature>
<feature type="domain" description="Glycosyl hydrolase family 31 C-terminal" evidence="7">
    <location>
        <begin position="508"/>
        <end position="599"/>
    </location>
</feature>
<evidence type="ECO:0000256" key="5">
    <source>
        <dbReference type="SAM" id="MobiDB-lite"/>
    </source>
</evidence>
<evidence type="ECO:0000313" key="8">
    <source>
        <dbReference type="EMBL" id="EON63824.1"/>
    </source>
</evidence>
<evidence type="ECO:0000256" key="3">
    <source>
        <dbReference type="ARBA" id="ARBA00012741"/>
    </source>
</evidence>
<reference evidence="9" key="1">
    <citation type="submission" date="2012-06" db="EMBL/GenBank/DDBJ databases">
        <title>The genome sequence of Coniosporium apollinis CBS 100218.</title>
        <authorList>
            <consortium name="The Broad Institute Genome Sequencing Platform"/>
            <person name="Cuomo C."/>
            <person name="Gorbushina A."/>
            <person name="Noack S."/>
            <person name="Walker B."/>
            <person name="Young S.K."/>
            <person name="Zeng Q."/>
            <person name="Gargeya S."/>
            <person name="Fitzgerald M."/>
            <person name="Haas B."/>
            <person name="Abouelleil A."/>
            <person name="Alvarado L."/>
            <person name="Arachchi H.M."/>
            <person name="Berlin A.M."/>
            <person name="Chapman S.B."/>
            <person name="Goldberg J."/>
            <person name="Griggs A."/>
            <person name="Gujja S."/>
            <person name="Hansen M."/>
            <person name="Howarth C."/>
            <person name="Imamovic A."/>
            <person name="Larimer J."/>
            <person name="McCowan C."/>
            <person name="Montmayeur A."/>
            <person name="Murphy C."/>
            <person name="Neiman D."/>
            <person name="Pearson M."/>
            <person name="Priest M."/>
            <person name="Roberts A."/>
            <person name="Saif S."/>
            <person name="Shea T."/>
            <person name="Sisk P."/>
            <person name="Sykes S."/>
            <person name="Wortman J."/>
            <person name="Nusbaum C."/>
            <person name="Birren B."/>
        </authorList>
    </citation>
    <scope>NUCLEOTIDE SEQUENCE [LARGE SCALE GENOMIC DNA]</scope>
    <source>
        <strain evidence="9">CBS 100218</strain>
    </source>
</reference>
<feature type="region of interest" description="Disordered" evidence="5">
    <location>
        <begin position="693"/>
        <end position="713"/>
    </location>
</feature>
<keyword evidence="4" id="KW-0326">Glycosidase</keyword>
<dbReference type="InterPro" id="IPR048395">
    <property type="entry name" value="Glyco_hydro_31_C"/>
</dbReference>
<evidence type="ECO:0000256" key="1">
    <source>
        <dbReference type="ARBA" id="ARBA00001657"/>
    </source>
</evidence>
<dbReference type="InterPro" id="IPR000322">
    <property type="entry name" value="Glyco_hydro_31_TIM"/>
</dbReference>
<dbReference type="CDD" id="cd06595">
    <property type="entry name" value="GH31_u1"/>
    <property type="match status" value="1"/>
</dbReference>
<sequence>MSDLRYNFPRKPLANPEAIVKGSTYRFTVLTDGLIRYEWAEDGQFEDRASTFAINRQLPVPEFKVYDSDDTLEIVTGRFHLTYDKKRFTPSGLLVDVHGKITQWGSQWRYGLPDRANLGGTARTLDEADGRIPLETGVLSRHGFSAIDDSKSMMFEEDGWVGIRKPGDRVDGYLFTYGTDYKESMKIFYAVSGSQPMIPRWALGNWWSRYHAYKADEYVELMEKFKSSEIPFSVAVLDMDWHYVHEERVTSAGWTGYSWDHRLFPDPKGFCEEMHKRNLKVTLNDHPADGVHAFERIYEEMAKALDHDTSHKKPILFDPTNRKFFDAFFDILHRDLENDGVDFWWIDWQQGEFSRIPGLDPLWLLNHFHFLDNARDGKRPIIFSRYGGPGSHRYPVGFSGDSVISWNSLDFQPEFTATASNIGYGWWSHDIGGHFFGSKDDELLTRWLQFGVFSPIMRLHSGNSDWTSKEPWLYRKECEVIMCDFLRFRHRMIPYLYSMNVRSATEDEPIIQPLYWEHPKVGEAYEHKNQYLFGTELMVAPITSPRSPATMLASVSAWLPPGQRYVDIFTGTVYDGNRELVLYRPLHQFPALAHEGSIIPLDAALTAPNGGPNPESFEILVVVGKDGSFDIVEDIGDDSLEAHQSPDKNKQRRTPISYEQASGRLTIGPAQSEADAHETKRSWKVKFLSHTPEKPESVHVTSSDNSSLQPELATESFPASPGLVVKLPPVSSENEITIDLGEDPQLGVLDIRAPVHRMINDYQCNFAKKDRMWAAIKEEGLPLGLRVSRLRAVGMDEEFLGPICELLLADSRLT</sequence>
<comment type="catalytic activity">
    <reaction evidence="1">
        <text>Hydrolysis of terminal, non-reducing (1-&gt;4)-linked alpha-D-glucose residues with release of alpha-D-glucose.</text>
        <dbReference type="EC" id="3.2.1.20"/>
    </reaction>
</comment>
<dbReference type="Gene3D" id="2.60.40.1180">
    <property type="entry name" value="Golgi alpha-mannosidase II"/>
    <property type="match status" value="2"/>
</dbReference>
<evidence type="ECO:0000259" key="6">
    <source>
        <dbReference type="Pfam" id="PF01055"/>
    </source>
</evidence>